<organism evidence="1 2">
    <name type="scientific">Rhodococcus aetherivorans</name>
    <dbReference type="NCBI Taxonomy" id="191292"/>
    <lineage>
        <taxon>Bacteria</taxon>
        <taxon>Bacillati</taxon>
        <taxon>Actinomycetota</taxon>
        <taxon>Actinomycetes</taxon>
        <taxon>Mycobacteriales</taxon>
        <taxon>Nocardiaceae</taxon>
        <taxon>Rhodococcus</taxon>
    </lineage>
</organism>
<accession>A0ABQ0YSF2</accession>
<name>A0ABQ0YSF2_9NOCA</name>
<proteinExistence type="predicted"/>
<evidence type="ECO:0000313" key="1">
    <source>
        <dbReference type="EMBL" id="GES39492.1"/>
    </source>
</evidence>
<dbReference type="Proteomes" id="UP000325466">
    <property type="component" value="Unassembled WGS sequence"/>
</dbReference>
<comment type="caution">
    <text evidence="1">The sequence shown here is derived from an EMBL/GenBank/DDBJ whole genome shotgun (WGS) entry which is preliminary data.</text>
</comment>
<protein>
    <submittedName>
        <fullName evidence="1">Uncharacterized protein</fullName>
    </submittedName>
</protein>
<sequence length="48" mass="5474">MTGKPFLKNCNDEDLFKLAEELDDILSGKKKLPRDWFDPEIVPPVEAA</sequence>
<keyword evidence="2" id="KW-1185">Reference proteome</keyword>
<gene>
    <name evidence="1" type="ORF">RAJCM14343_4765</name>
</gene>
<evidence type="ECO:0000313" key="2">
    <source>
        <dbReference type="Proteomes" id="UP000325466"/>
    </source>
</evidence>
<reference evidence="1 2" key="1">
    <citation type="journal article" date="2018" name="Biodegradation">
        <title>1,4-Dioxane degradation characteristics of Rhodococcus aetherivorans JCM 14343.</title>
        <authorList>
            <person name="Inoue D."/>
            <person name="Tsunoda T."/>
            <person name="Yamamoto N."/>
            <person name="Ike M."/>
            <person name="Sei K."/>
        </authorList>
    </citation>
    <scope>NUCLEOTIDE SEQUENCE [LARGE SCALE GENOMIC DNA]</scope>
    <source>
        <strain evidence="1 2">JCM 14343</strain>
    </source>
</reference>
<dbReference type="EMBL" id="BLAH01000117">
    <property type="protein sequence ID" value="GES39492.1"/>
    <property type="molecule type" value="Genomic_DNA"/>
</dbReference>